<accession>A0A9N7NUM6</accession>
<dbReference type="InterPro" id="IPR002129">
    <property type="entry name" value="PyrdxlP-dep_de-COase"/>
</dbReference>
<evidence type="ECO:0000313" key="8">
    <source>
        <dbReference type="EMBL" id="CAA0838329.1"/>
    </source>
</evidence>
<sequence>MAKISSNCDAINEQNGDNNDRSKKTNIFAIVEPYEEFSAERQVFLAKLLTEFHDHLTERASHFLGYHVNVRCDHLTALSPLLKFHINNVGDPFKESNLGMHSKEFEVSVLDWFGQLWEIEKNESWGYVTNGGTEGNFHGLLLGRELLTDGILYTSRESHYSIFKIARICRMDCKIISSLTTGEIDCNELREQLNLNKDKPAIVNVNIGTTFKGGVDNLDLVIKTLEQCGFSEDRFYIHCDAALYGLVSPFLLQGPMFSFKKPIGSVSVSAHKLLGSPMACGVHMTRKRYIKAISKNIEYIETIDNTISGSRNGHTPVFIWYTLNTKGRSGIQGEVNKCLTKARYLRDRLKREGISCMLNEPGFVVVFERPLSFEFVRKWQLSTQGDMAHVVVMPHVSFEMLDDFVDCLVRERCVWYESNNRVKPSCLAEDIGVSNCACSVHGQGFTTYVERVNDEMTSLDSVGR</sequence>
<dbReference type="OrthoDB" id="2161780at2759"/>
<dbReference type="PANTHER" id="PTHR46101">
    <property type="match status" value="1"/>
</dbReference>
<evidence type="ECO:0000256" key="4">
    <source>
        <dbReference type="ARBA" id="ARBA00022898"/>
    </source>
</evidence>
<dbReference type="Proteomes" id="UP001153555">
    <property type="component" value="Unassembled WGS sequence"/>
</dbReference>
<reference evidence="8" key="1">
    <citation type="submission" date="2019-12" db="EMBL/GenBank/DDBJ databases">
        <authorList>
            <person name="Scholes J."/>
        </authorList>
    </citation>
    <scope>NUCLEOTIDE SEQUENCE</scope>
</reference>
<comment type="cofactor">
    <cofactor evidence="1 6 7">
        <name>pyridoxal 5'-phosphate</name>
        <dbReference type="ChEBI" id="CHEBI:597326"/>
    </cofactor>
</comment>
<dbReference type="EMBL" id="CACSLK010030875">
    <property type="protein sequence ID" value="CAA0838329.1"/>
    <property type="molecule type" value="Genomic_DNA"/>
</dbReference>
<dbReference type="Gene3D" id="3.90.1150.10">
    <property type="entry name" value="Aspartate Aminotransferase, domain 1"/>
    <property type="match status" value="1"/>
</dbReference>
<evidence type="ECO:0000256" key="1">
    <source>
        <dbReference type="ARBA" id="ARBA00001933"/>
    </source>
</evidence>
<evidence type="ECO:0000256" key="5">
    <source>
        <dbReference type="ARBA" id="ARBA00023239"/>
    </source>
</evidence>
<organism evidence="8 9">
    <name type="scientific">Striga hermonthica</name>
    <name type="common">Purple witchweed</name>
    <name type="synonym">Buchnera hermonthica</name>
    <dbReference type="NCBI Taxonomy" id="68872"/>
    <lineage>
        <taxon>Eukaryota</taxon>
        <taxon>Viridiplantae</taxon>
        <taxon>Streptophyta</taxon>
        <taxon>Embryophyta</taxon>
        <taxon>Tracheophyta</taxon>
        <taxon>Spermatophyta</taxon>
        <taxon>Magnoliopsida</taxon>
        <taxon>eudicotyledons</taxon>
        <taxon>Gunneridae</taxon>
        <taxon>Pentapetalae</taxon>
        <taxon>asterids</taxon>
        <taxon>lamiids</taxon>
        <taxon>Lamiales</taxon>
        <taxon>Orobanchaceae</taxon>
        <taxon>Buchnereae</taxon>
        <taxon>Striga</taxon>
    </lineage>
</organism>
<proteinExistence type="inferred from homology"/>
<evidence type="ECO:0000256" key="7">
    <source>
        <dbReference type="RuleBase" id="RU000382"/>
    </source>
</evidence>
<dbReference type="GO" id="GO:0019752">
    <property type="term" value="P:carboxylic acid metabolic process"/>
    <property type="evidence" value="ECO:0007669"/>
    <property type="project" value="InterPro"/>
</dbReference>
<dbReference type="InterPro" id="IPR051151">
    <property type="entry name" value="Group_II_Decarboxylase"/>
</dbReference>
<dbReference type="InterPro" id="IPR015422">
    <property type="entry name" value="PyrdxlP-dep_Trfase_small"/>
</dbReference>
<comment type="caution">
    <text evidence="8">The sequence shown here is derived from an EMBL/GenBank/DDBJ whole genome shotgun (WGS) entry which is preliminary data.</text>
</comment>
<dbReference type="NCBIfam" id="NF002748">
    <property type="entry name" value="PRK02769.1"/>
    <property type="match status" value="1"/>
</dbReference>
<comment type="similarity">
    <text evidence="2 7">Belongs to the group II decarboxylase family.</text>
</comment>
<protein>
    <submittedName>
        <fullName evidence="8">Serine decarboxylase</fullName>
    </submittedName>
</protein>
<evidence type="ECO:0000256" key="6">
    <source>
        <dbReference type="PIRSR" id="PIRSR602129-50"/>
    </source>
</evidence>
<dbReference type="Pfam" id="PF00282">
    <property type="entry name" value="Pyridoxal_deC"/>
    <property type="match status" value="1"/>
</dbReference>
<feature type="modified residue" description="N6-(pyridoxal phosphate)lysine" evidence="6">
    <location>
        <position position="272"/>
    </location>
</feature>
<keyword evidence="4 6" id="KW-0663">Pyridoxal phosphate</keyword>
<evidence type="ECO:0000256" key="3">
    <source>
        <dbReference type="ARBA" id="ARBA00022793"/>
    </source>
</evidence>
<dbReference type="AlphaFoldDB" id="A0A9N7NUM6"/>
<dbReference type="PANTHER" id="PTHR46101:SF9">
    <property type="entry name" value="HISTIDINE DECARBOXYLASE"/>
    <property type="match status" value="1"/>
</dbReference>
<dbReference type="Gene3D" id="3.40.640.10">
    <property type="entry name" value="Type I PLP-dependent aspartate aminotransferase-like (Major domain)"/>
    <property type="match status" value="1"/>
</dbReference>
<evidence type="ECO:0000313" key="9">
    <source>
        <dbReference type="Proteomes" id="UP001153555"/>
    </source>
</evidence>
<dbReference type="InterPro" id="IPR015424">
    <property type="entry name" value="PyrdxlP-dep_Trfase"/>
</dbReference>
<dbReference type="SUPFAM" id="SSF53383">
    <property type="entry name" value="PLP-dependent transferases"/>
    <property type="match status" value="1"/>
</dbReference>
<name>A0A9N7NUM6_STRHE</name>
<dbReference type="GO" id="GO:0030170">
    <property type="term" value="F:pyridoxal phosphate binding"/>
    <property type="evidence" value="ECO:0007669"/>
    <property type="project" value="InterPro"/>
</dbReference>
<keyword evidence="3" id="KW-0210">Decarboxylase</keyword>
<evidence type="ECO:0000256" key="2">
    <source>
        <dbReference type="ARBA" id="ARBA00009533"/>
    </source>
</evidence>
<keyword evidence="9" id="KW-1185">Reference proteome</keyword>
<dbReference type="GO" id="GO:0016831">
    <property type="term" value="F:carboxy-lyase activity"/>
    <property type="evidence" value="ECO:0007669"/>
    <property type="project" value="UniProtKB-KW"/>
</dbReference>
<gene>
    <name evidence="8" type="ORF">SHERM_04937</name>
</gene>
<dbReference type="InterPro" id="IPR015421">
    <property type="entry name" value="PyrdxlP-dep_Trfase_major"/>
</dbReference>
<keyword evidence="5 7" id="KW-0456">Lyase</keyword>